<name>A0A644ZGQ1_9ZZZZ</name>
<proteinExistence type="predicted"/>
<sequence>MQPVFFRACGDVAVAKYVQRADRVRRLRVDVDEVAAFAAKHVDRGQAVRIRFHPSGYGERIVACVAVNLDVRRGTRGNGYRIPAAAAMHGYD</sequence>
<accession>A0A644ZGQ1</accession>
<protein>
    <submittedName>
        <fullName evidence="1">Uncharacterized protein</fullName>
    </submittedName>
</protein>
<dbReference type="EMBL" id="VSSQ01008834">
    <property type="protein sequence ID" value="MPM39979.1"/>
    <property type="molecule type" value="Genomic_DNA"/>
</dbReference>
<reference evidence="1" key="1">
    <citation type="submission" date="2019-08" db="EMBL/GenBank/DDBJ databases">
        <authorList>
            <person name="Kucharzyk K."/>
            <person name="Murdoch R.W."/>
            <person name="Higgins S."/>
            <person name="Loffler F."/>
        </authorList>
    </citation>
    <scope>NUCLEOTIDE SEQUENCE</scope>
</reference>
<dbReference type="AlphaFoldDB" id="A0A644ZGQ1"/>
<evidence type="ECO:0000313" key="1">
    <source>
        <dbReference type="EMBL" id="MPM39979.1"/>
    </source>
</evidence>
<gene>
    <name evidence="1" type="ORF">SDC9_86616</name>
</gene>
<organism evidence="1">
    <name type="scientific">bioreactor metagenome</name>
    <dbReference type="NCBI Taxonomy" id="1076179"/>
    <lineage>
        <taxon>unclassified sequences</taxon>
        <taxon>metagenomes</taxon>
        <taxon>ecological metagenomes</taxon>
    </lineage>
</organism>
<comment type="caution">
    <text evidence="1">The sequence shown here is derived from an EMBL/GenBank/DDBJ whole genome shotgun (WGS) entry which is preliminary data.</text>
</comment>